<evidence type="ECO:0000313" key="3">
    <source>
        <dbReference type="Proteomes" id="UP000198953"/>
    </source>
</evidence>
<dbReference type="Proteomes" id="UP000198953">
    <property type="component" value="Unassembled WGS sequence"/>
</dbReference>
<evidence type="ECO:0000259" key="1">
    <source>
        <dbReference type="Pfam" id="PF10686"/>
    </source>
</evidence>
<feature type="domain" description="YspA cpYpsA-related SLOG" evidence="1">
    <location>
        <begin position="14"/>
        <end position="67"/>
    </location>
</feature>
<keyword evidence="3" id="KW-1185">Reference proteome</keyword>
<organism evidence="2 3">
    <name type="scientific">Nonomuraea pusilla</name>
    <dbReference type="NCBI Taxonomy" id="46177"/>
    <lineage>
        <taxon>Bacteria</taxon>
        <taxon>Bacillati</taxon>
        <taxon>Actinomycetota</taxon>
        <taxon>Actinomycetes</taxon>
        <taxon>Streptosporangiales</taxon>
        <taxon>Streptosporangiaceae</taxon>
        <taxon>Nonomuraea</taxon>
    </lineage>
</organism>
<sequence length="173" mass="19070">MPNPIPAEAASPYRILVTGSRSWTDWVTVWTALEDAIEQAHAQGYARYVVVHGGAKGADELAAKFCEDQAGWYSDYGNQTLTEECHPADWGAPCRPTCRHGYKIRADRTQYCPTAGVYRNQAMVDLGADLCLAFQVGNSKGTADCIRRAEKAGIPVRRYQPLRAALPERTDHA</sequence>
<dbReference type="InterPro" id="IPR019627">
    <property type="entry name" value="YAcAr"/>
</dbReference>
<reference evidence="2 3" key="1">
    <citation type="submission" date="2016-10" db="EMBL/GenBank/DDBJ databases">
        <authorList>
            <person name="de Groot N.N."/>
        </authorList>
    </citation>
    <scope>NUCLEOTIDE SEQUENCE [LARGE SCALE GENOMIC DNA]</scope>
    <source>
        <strain evidence="2 3">DSM 43357</strain>
    </source>
</reference>
<dbReference type="OrthoDB" id="572639at2"/>
<proteinExistence type="predicted"/>
<dbReference type="RefSeq" id="WP_091106117.1">
    <property type="nucleotide sequence ID" value="NZ_FOBF01000051.1"/>
</dbReference>
<dbReference type="AlphaFoldDB" id="A0A1H8K653"/>
<protein>
    <recommendedName>
        <fullName evidence="1">YspA cpYpsA-related SLOG domain-containing protein</fullName>
    </recommendedName>
</protein>
<accession>A0A1H8K653</accession>
<dbReference type="Pfam" id="PF10686">
    <property type="entry name" value="YAcAr"/>
    <property type="match status" value="1"/>
</dbReference>
<evidence type="ECO:0000313" key="2">
    <source>
        <dbReference type="EMBL" id="SEN88221.1"/>
    </source>
</evidence>
<name>A0A1H8K653_9ACTN</name>
<dbReference type="Gene3D" id="3.40.50.450">
    <property type="match status" value="1"/>
</dbReference>
<dbReference type="STRING" id="46177.SAMN05660976_08529"/>
<gene>
    <name evidence="2" type="ORF">SAMN05660976_08529</name>
</gene>
<dbReference type="EMBL" id="FOBF01000051">
    <property type="protein sequence ID" value="SEN88221.1"/>
    <property type="molecule type" value="Genomic_DNA"/>
</dbReference>